<evidence type="ECO:0000313" key="6">
    <source>
        <dbReference type="EMBL" id="OXA92363.1"/>
    </source>
</evidence>
<dbReference type="SUPFAM" id="SSF52266">
    <property type="entry name" value="SGNH hydrolase"/>
    <property type="match status" value="1"/>
</dbReference>
<feature type="chain" id="PRO_5001801653" evidence="3">
    <location>
        <begin position="18"/>
        <end position="248"/>
    </location>
</feature>
<reference evidence="6 8" key="2">
    <citation type="submission" date="2016-11" db="EMBL/GenBank/DDBJ databases">
        <title>Whole genomes of Flavobacteriaceae.</title>
        <authorList>
            <person name="Stine C."/>
            <person name="Li C."/>
            <person name="Tadesse D."/>
        </authorList>
    </citation>
    <scope>NUCLEOTIDE SEQUENCE [LARGE SCALE GENOMIC DNA]</scope>
    <source>
        <strain evidence="6 8">ATCC 29551</strain>
    </source>
</reference>
<keyword evidence="3" id="KW-0732">Signal</keyword>
<dbReference type="InterPro" id="IPR036514">
    <property type="entry name" value="SGNH_hydro_sf"/>
</dbReference>
<comment type="caution">
    <text evidence="5">The sequence shown here is derived from an EMBL/GenBank/DDBJ whole genome shotgun (WGS) entry which is preliminary data.</text>
</comment>
<dbReference type="STRING" id="991.IW20_24240"/>
<dbReference type="InterPro" id="IPR037459">
    <property type="entry name" value="RhgT-like"/>
</dbReference>
<evidence type="ECO:0000256" key="3">
    <source>
        <dbReference type="SAM" id="SignalP"/>
    </source>
</evidence>
<evidence type="ECO:0000256" key="1">
    <source>
        <dbReference type="ARBA" id="ARBA00008668"/>
    </source>
</evidence>
<dbReference type="Proteomes" id="UP000198424">
    <property type="component" value="Unassembled WGS sequence"/>
</dbReference>
<evidence type="ECO:0000256" key="2">
    <source>
        <dbReference type="ARBA" id="ARBA00022801"/>
    </source>
</evidence>
<dbReference type="Gene3D" id="3.40.50.1110">
    <property type="entry name" value="SGNH hydrolase"/>
    <property type="match status" value="1"/>
</dbReference>
<dbReference type="GO" id="GO:0016788">
    <property type="term" value="F:hydrolase activity, acting on ester bonds"/>
    <property type="evidence" value="ECO:0007669"/>
    <property type="project" value="UniProtKB-ARBA"/>
</dbReference>
<feature type="domain" description="SGNH hydrolase-type esterase" evidence="4">
    <location>
        <begin position="24"/>
        <end position="192"/>
    </location>
</feature>
<evidence type="ECO:0000313" key="7">
    <source>
        <dbReference type="Proteomes" id="UP000028712"/>
    </source>
</evidence>
<dbReference type="Pfam" id="PF13472">
    <property type="entry name" value="Lipase_GDSL_2"/>
    <property type="match status" value="1"/>
</dbReference>
<reference evidence="5 7" key="1">
    <citation type="submission" date="2014-07" db="EMBL/GenBank/DDBJ databases">
        <title>Genome of Flavobacterium hydatis DSM 2063.</title>
        <authorList>
            <person name="Pipes S.E."/>
            <person name="Stropko S.J."/>
            <person name="Newman J.D."/>
        </authorList>
    </citation>
    <scope>NUCLEOTIDE SEQUENCE [LARGE SCALE GENOMIC DNA]</scope>
    <source>
        <strain evidence="5 7">DSM 2063</strain>
    </source>
</reference>
<proteinExistence type="inferred from homology"/>
<keyword evidence="8" id="KW-1185">Reference proteome</keyword>
<dbReference type="EMBL" id="JPRM01000055">
    <property type="protein sequence ID" value="KFF07730.1"/>
    <property type="molecule type" value="Genomic_DNA"/>
</dbReference>
<comment type="similarity">
    <text evidence="1">Belongs to the 'GDSL' lipolytic enzyme family.</text>
</comment>
<dbReference type="RefSeq" id="WP_035628427.1">
    <property type="nucleotide sequence ID" value="NZ_JBEWQG010000014.1"/>
</dbReference>
<dbReference type="Proteomes" id="UP000028712">
    <property type="component" value="Unassembled WGS sequence"/>
</dbReference>
<name>A0A085ZTG6_FLAHY</name>
<protein>
    <submittedName>
        <fullName evidence="5">Rhamnogalacturonan acetylesterase</fullName>
    </submittedName>
</protein>
<sequence length="248" mass="28092">MKYYLLIILLITLNVSAQKTTLYCIGDSTMANKIDPDKNPEHGWCQVLQPFFGESVIVANKAVNGRSTKSFIATKLWDSVYKSLKKGDYVFIQFGHNDGKVTDSLRYTNPHTAYRYNLIRFVTESRAKGAIPILFSSIARRKFNEQGVLISSHGDYPLEARLVAKELNVPFIDLEYYTEILEQSYGPEKSKILHLHYKAGEIAYYPEGKVDDTHLSLLGATEIAKLAIEQIKLSDNPLLKKLKKGIKN</sequence>
<dbReference type="PANTHER" id="PTHR43695:SF1">
    <property type="entry name" value="RHAMNOGALACTURONAN ACETYLESTERASE"/>
    <property type="match status" value="1"/>
</dbReference>
<evidence type="ECO:0000313" key="5">
    <source>
        <dbReference type="EMBL" id="KFF07730.1"/>
    </source>
</evidence>
<dbReference type="EMBL" id="MUGY01000023">
    <property type="protein sequence ID" value="OXA92363.1"/>
    <property type="molecule type" value="Genomic_DNA"/>
</dbReference>
<feature type="signal peptide" evidence="3">
    <location>
        <begin position="1"/>
        <end position="17"/>
    </location>
</feature>
<dbReference type="InterPro" id="IPR013830">
    <property type="entry name" value="SGNH_hydro"/>
</dbReference>
<dbReference type="eggNOG" id="COG2755">
    <property type="taxonomic scope" value="Bacteria"/>
</dbReference>
<dbReference type="AlphaFoldDB" id="A0A085ZTG6"/>
<keyword evidence="2" id="KW-0378">Hydrolase</keyword>
<evidence type="ECO:0000259" key="4">
    <source>
        <dbReference type="Pfam" id="PF13472"/>
    </source>
</evidence>
<organism evidence="5 7">
    <name type="scientific">Flavobacterium hydatis</name>
    <name type="common">Cytophaga aquatilis</name>
    <dbReference type="NCBI Taxonomy" id="991"/>
    <lineage>
        <taxon>Bacteria</taxon>
        <taxon>Pseudomonadati</taxon>
        <taxon>Bacteroidota</taxon>
        <taxon>Flavobacteriia</taxon>
        <taxon>Flavobacteriales</taxon>
        <taxon>Flavobacteriaceae</taxon>
        <taxon>Flavobacterium</taxon>
    </lineage>
</organism>
<gene>
    <name evidence="6" type="ORF">B0A62_15930</name>
    <name evidence="5" type="ORF">IW20_24240</name>
</gene>
<dbReference type="OrthoDB" id="9807041at2"/>
<dbReference type="CDD" id="cd01821">
    <property type="entry name" value="Rhamnogalacturan_acetylesterase_like"/>
    <property type="match status" value="1"/>
</dbReference>
<accession>A0A085ZTG6</accession>
<evidence type="ECO:0000313" key="8">
    <source>
        <dbReference type="Proteomes" id="UP000198424"/>
    </source>
</evidence>
<dbReference type="PANTHER" id="PTHR43695">
    <property type="entry name" value="PUTATIVE (AFU_ORTHOLOGUE AFUA_2G17250)-RELATED"/>
    <property type="match status" value="1"/>
</dbReference>